<feature type="transmembrane region" description="Helical" evidence="1">
    <location>
        <begin position="150"/>
        <end position="170"/>
    </location>
</feature>
<dbReference type="Proteomes" id="UP000236724">
    <property type="component" value="Unassembled WGS sequence"/>
</dbReference>
<sequence length="202" mass="22625">MQDLEKALNHLADIHAQVSRTEYYRGFNSVPLVLSGVSGLFAASVQASWMNMDNPGLFVLYWSVVASLNVLLFGIKLGLDYRCSHTPFERRKTHAVLLQFMPTLLAGLLLTIVALRWMHPVLLQCMPGLWALLFALGVFACRPFFPGRMFWLGAAYLIAAAWLLTLAPTGQSLSPWNMGLVFGGGQLLAALIIYWEMERHER</sequence>
<feature type="transmembrane region" description="Helical" evidence="1">
    <location>
        <begin position="96"/>
        <end position="115"/>
    </location>
</feature>
<feature type="transmembrane region" description="Helical" evidence="1">
    <location>
        <begin position="176"/>
        <end position="195"/>
    </location>
</feature>
<dbReference type="EMBL" id="FMSV02000540">
    <property type="protein sequence ID" value="SEH07747.1"/>
    <property type="molecule type" value="Genomic_DNA"/>
</dbReference>
<feature type="transmembrane region" description="Helical" evidence="1">
    <location>
        <begin position="30"/>
        <end position="50"/>
    </location>
</feature>
<dbReference type="OrthoDB" id="5624959at2"/>
<accession>A0A1H6FCF5</accession>
<proteinExistence type="predicted"/>
<dbReference type="RefSeq" id="WP_103921370.1">
    <property type="nucleotide sequence ID" value="NZ_FMSV02000540.1"/>
</dbReference>
<evidence type="ECO:0000313" key="2">
    <source>
        <dbReference type="EMBL" id="SEH07747.1"/>
    </source>
</evidence>
<keyword evidence="1" id="KW-0472">Membrane</keyword>
<keyword evidence="3" id="KW-1185">Reference proteome</keyword>
<keyword evidence="1" id="KW-0812">Transmembrane</keyword>
<protein>
    <submittedName>
        <fullName evidence="2">Uncharacterized protein</fullName>
    </submittedName>
</protein>
<name>A0A1H6FCF5_9GAMM</name>
<dbReference type="AlphaFoldDB" id="A0A1H6FCF5"/>
<keyword evidence="1" id="KW-1133">Transmembrane helix</keyword>
<organism evidence="2 3">
    <name type="scientific">Candidatus Venteria ishoeyi</name>
    <dbReference type="NCBI Taxonomy" id="1899563"/>
    <lineage>
        <taxon>Bacteria</taxon>
        <taxon>Pseudomonadati</taxon>
        <taxon>Pseudomonadota</taxon>
        <taxon>Gammaproteobacteria</taxon>
        <taxon>Thiotrichales</taxon>
        <taxon>Thiotrichaceae</taxon>
        <taxon>Venteria</taxon>
    </lineage>
</organism>
<gene>
    <name evidence="2" type="ORF">MBHS_03632</name>
</gene>
<feature type="transmembrane region" description="Helical" evidence="1">
    <location>
        <begin position="56"/>
        <end position="75"/>
    </location>
</feature>
<reference evidence="2 3" key="1">
    <citation type="submission" date="2016-10" db="EMBL/GenBank/DDBJ databases">
        <authorList>
            <person name="de Groot N.N."/>
        </authorList>
    </citation>
    <scope>NUCLEOTIDE SEQUENCE [LARGE SCALE GENOMIC DNA]</scope>
    <source>
        <strain evidence="2">MBHS1</strain>
    </source>
</reference>
<evidence type="ECO:0000256" key="1">
    <source>
        <dbReference type="SAM" id="Phobius"/>
    </source>
</evidence>
<feature type="transmembrane region" description="Helical" evidence="1">
    <location>
        <begin position="121"/>
        <end position="141"/>
    </location>
</feature>
<evidence type="ECO:0000313" key="3">
    <source>
        <dbReference type="Proteomes" id="UP000236724"/>
    </source>
</evidence>